<evidence type="ECO:0000256" key="1">
    <source>
        <dbReference type="ARBA" id="ARBA00023002"/>
    </source>
</evidence>
<dbReference type="Gene3D" id="3.30.360.10">
    <property type="entry name" value="Dihydrodipicolinate Reductase, domain 2"/>
    <property type="match status" value="1"/>
</dbReference>
<proteinExistence type="predicted"/>
<dbReference type="GO" id="GO:0016491">
    <property type="term" value="F:oxidoreductase activity"/>
    <property type="evidence" value="ECO:0007669"/>
    <property type="project" value="UniProtKB-KW"/>
</dbReference>
<dbReference type="GO" id="GO:0005737">
    <property type="term" value="C:cytoplasm"/>
    <property type="evidence" value="ECO:0007669"/>
    <property type="project" value="TreeGrafter"/>
</dbReference>
<dbReference type="GO" id="GO:0000166">
    <property type="term" value="F:nucleotide binding"/>
    <property type="evidence" value="ECO:0007669"/>
    <property type="project" value="InterPro"/>
</dbReference>
<dbReference type="Pfam" id="PF01408">
    <property type="entry name" value="GFO_IDH_MocA"/>
    <property type="match status" value="1"/>
</dbReference>
<dbReference type="Gene3D" id="3.40.50.720">
    <property type="entry name" value="NAD(P)-binding Rossmann-like Domain"/>
    <property type="match status" value="1"/>
</dbReference>
<protein>
    <submittedName>
        <fullName evidence="4">Oxidoreductase YrbE</fullName>
    </submittedName>
</protein>
<dbReference type="InterPro" id="IPR000683">
    <property type="entry name" value="Gfo/Idh/MocA-like_OxRdtase_N"/>
</dbReference>
<dbReference type="SUPFAM" id="SSF51735">
    <property type="entry name" value="NAD(P)-binding Rossmann-fold domains"/>
    <property type="match status" value="1"/>
</dbReference>
<evidence type="ECO:0000313" key="4">
    <source>
        <dbReference type="WBParaSite" id="MCU_006733-RA"/>
    </source>
</evidence>
<dbReference type="PANTHER" id="PTHR42840:SF3">
    <property type="entry name" value="BINDING ROSSMANN FOLD OXIDOREDUCTASE, PUTATIVE (AFU_ORTHOLOGUE AFUA_2G10240)-RELATED"/>
    <property type="match status" value="1"/>
</dbReference>
<reference evidence="4" key="1">
    <citation type="submission" date="2019-11" db="UniProtKB">
        <authorList>
            <consortium name="WormBaseParasite"/>
        </authorList>
    </citation>
    <scope>IDENTIFICATION</scope>
</reference>
<dbReference type="InterPro" id="IPR004104">
    <property type="entry name" value="Gfo/Idh/MocA-like_OxRdtase_C"/>
</dbReference>
<dbReference type="GO" id="GO:0006740">
    <property type="term" value="P:NADPH regeneration"/>
    <property type="evidence" value="ECO:0007669"/>
    <property type="project" value="TreeGrafter"/>
</dbReference>
<dbReference type="PANTHER" id="PTHR42840">
    <property type="entry name" value="NAD(P)-BINDING ROSSMANN-FOLD SUPERFAMILY PROTEIN-RELATED"/>
    <property type="match status" value="1"/>
</dbReference>
<keyword evidence="1" id="KW-0560">Oxidoreductase</keyword>
<organism evidence="4">
    <name type="scientific">Mesocestoides corti</name>
    <name type="common">Flatworm</name>
    <dbReference type="NCBI Taxonomy" id="53468"/>
    <lineage>
        <taxon>Eukaryota</taxon>
        <taxon>Metazoa</taxon>
        <taxon>Spiralia</taxon>
        <taxon>Lophotrochozoa</taxon>
        <taxon>Platyhelminthes</taxon>
        <taxon>Cestoda</taxon>
        <taxon>Eucestoda</taxon>
        <taxon>Cyclophyllidea</taxon>
        <taxon>Mesocestoididae</taxon>
        <taxon>Mesocestoides</taxon>
    </lineage>
</organism>
<evidence type="ECO:0000259" key="3">
    <source>
        <dbReference type="Pfam" id="PF02894"/>
    </source>
</evidence>
<dbReference type="WBParaSite" id="MCU_006733-RA">
    <property type="protein sequence ID" value="MCU_006733-RA"/>
    <property type="gene ID" value="MCU_006733"/>
</dbReference>
<evidence type="ECO:0000259" key="2">
    <source>
        <dbReference type="Pfam" id="PF01408"/>
    </source>
</evidence>
<accession>A0A5K3FA92</accession>
<dbReference type="SUPFAM" id="SSF55347">
    <property type="entry name" value="Glyceraldehyde-3-phosphate dehydrogenase-like, C-terminal domain"/>
    <property type="match status" value="1"/>
</dbReference>
<dbReference type="Pfam" id="PF02894">
    <property type="entry name" value="GFO_IDH_MocA_C"/>
    <property type="match status" value="1"/>
</dbReference>
<dbReference type="AlphaFoldDB" id="A0A5K3FA92"/>
<feature type="domain" description="Gfo/Idh/MocA-like oxidoreductase N-terminal" evidence="2">
    <location>
        <begin position="3"/>
        <end position="123"/>
    </location>
</feature>
<dbReference type="InterPro" id="IPR036291">
    <property type="entry name" value="NAD(P)-bd_dom_sf"/>
</dbReference>
<feature type="domain" description="Gfo/Idh/MocA-like oxidoreductase C-terminal" evidence="3">
    <location>
        <begin position="145"/>
        <end position="343"/>
    </location>
</feature>
<sequence length="351" mass="38660">MLGIALFGLGRAGRIHARNILAHPQCRLLYAIDPSQQAVSTFNEVIPTAANNIHVIVSCDAADLDCVFNDTSVEAVFVCSTTGSHYEIARRAILCGKAVFCEKPISVDVEETEALYRMALAKNIPLHCSFNRRFDPQVCEMYDHLQSGNLGSIHVVKTCSRDHPCPSTKFLRESGGFFHDCATHDLDMICWLVGAMPQRVFVTATTQDESIRELNDVDTAVIVLNFPSRTPSEPGPIAIVDISRHGCYGYDQRVEILTDGGMLRSENQQASGIVLSIPGATQSAPIKDSFPQRYDESYVQSLNVFVKCVLEKRPAEISGHDVINISRLAHACDESLKSGQPVDFQSIKLDF</sequence>
<name>A0A5K3FA92_MESCO</name>